<dbReference type="EMBL" id="FPBV01000017">
    <property type="protein sequence ID" value="SFU99081.1"/>
    <property type="molecule type" value="Genomic_DNA"/>
</dbReference>
<keyword evidence="2" id="KW-0808">Transferase</keyword>
<name>A0A1I7KNT7_9BACL</name>
<dbReference type="PANTHER" id="PTHR43441:SF12">
    <property type="entry name" value="RIBOSOMAL N-ACETYLTRANSFERASE YDAF-RELATED"/>
    <property type="match status" value="1"/>
</dbReference>
<sequence length="178" mass="20794">MFFRTITDEIQLGILTVQNAQELFSLIDASRGYLRQWLPWVDGTKSPDDSREFIERSLHQFSSNNGFQAGIWYKAQIVGVIGFHAMDWNNRRTSIGYWLGEQFQGRGIMTTACRAMVDIAFREYKLNRVEIRAAVENTKSRAIPERLGFLKEGVCRQAEWLYDHFVDHVIYSMLSEDW</sequence>
<evidence type="ECO:0000259" key="1">
    <source>
        <dbReference type="PROSITE" id="PS51186"/>
    </source>
</evidence>
<dbReference type="AlphaFoldDB" id="A0A1I7KNT7"/>
<proteinExistence type="predicted"/>
<dbReference type="InterPro" id="IPR000182">
    <property type="entry name" value="GNAT_dom"/>
</dbReference>
<dbReference type="Pfam" id="PF13302">
    <property type="entry name" value="Acetyltransf_3"/>
    <property type="match status" value="1"/>
</dbReference>
<dbReference type="GO" id="GO:0008999">
    <property type="term" value="F:protein-N-terminal-alanine acetyltransferase activity"/>
    <property type="evidence" value="ECO:0007669"/>
    <property type="project" value="TreeGrafter"/>
</dbReference>
<dbReference type="SUPFAM" id="SSF55729">
    <property type="entry name" value="Acyl-CoA N-acyltransferases (Nat)"/>
    <property type="match status" value="1"/>
</dbReference>
<dbReference type="PROSITE" id="PS51186">
    <property type="entry name" value="GNAT"/>
    <property type="match status" value="1"/>
</dbReference>
<dbReference type="InterPro" id="IPR051908">
    <property type="entry name" value="Ribosomal_N-acetyltransferase"/>
</dbReference>
<accession>A0A1I7KNT7</accession>
<feature type="domain" description="N-acetyltransferase" evidence="1">
    <location>
        <begin position="15"/>
        <end position="176"/>
    </location>
</feature>
<keyword evidence="3" id="KW-1185">Reference proteome</keyword>
<evidence type="ECO:0000313" key="2">
    <source>
        <dbReference type="EMBL" id="SFU99081.1"/>
    </source>
</evidence>
<dbReference type="Proteomes" id="UP000183508">
    <property type="component" value="Unassembled WGS sequence"/>
</dbReference>
<evidence type="ECO:0000313" key="3">
    <source>
        <dbReference type="Proteomes" id="UP000183508"/>
    </source>
</evidence>
<dbReference type="GO" id="GO:0005737">
    <property type="term" value="C:cytoplasm"/>
    <property type="evidence" value="ECO:0007669"/>
    <property type="project" value="TreeGrafter"/>
</dbReference>
<dbReference type="RefSeq" id="WP_074954599.1">
    <property type="nucleotide sequence ID" value="NZ_FPBV01000017.1"/>
</dbReference>
<reference evidence="3" key="1">
    <citation type="submission" date="2016-10" db="EMBL/GenBank/DDBJ databases">
        <authorList>
            <person name="Varghese N."/>
        </authorList>
    </citation>
    <scope>NUCLEOTIDE SEQUENCE [LARGE SCALE GENOMIC DNA]</scope>
    <source>
        <strain evidence="3">DSM 17980</strain>
    </source>
</reference>
<dbReference type="OrthoDB" id="9799321at2"/>
<protein>
    <submittedName>
        <fullName evidence="2">Ribosomal-protein-serine acetyltransferase</fullName>
    </submittedName>
</protein>
<dbReference type="Gene3D" id="3.40.630.30">
    <property type="match status" value="1"/>
</dbReference>
<organism evidence="2 3">
    <name type="scientific">Alicyclobacillus macrosporangiidus</name>
    <dbReference type="NCBI Taxonomy" id="392015"/>
    <lineage>
        <taxon>Bacteria</taxon>
        <taxon>Bacillati</taxon>
        <taxon>Bacillota</taxon>
        <taxon>Bacilli</taxon>
        <taxon>Bacillales</taxon>
        <taxon>Alicyclobacillaceae</taxon>
        <taxon>Alicyclobacillus</taxon>
    </lineage>
</organism>
<dbReference type="GO" id="GO:1990189">
    <property type="term" value="F:protein N-terminal-serine acetyltransferase activity"/>
    <property type="evidence" value="ECO:0007669"/>
    <property type="project" value="TreeGrafter"/>
</dbReference>
<gene>
    <name evidence="2" type="ORF">SAMN05421543_11793</name>
</gene>
<dbReference type="PANTHER" id="PTHR43441">
    <property type="entry name" value="RIBOSOMAL-PROTEIN-SERINE ACETYLTRANSFERASE"/>
    <property type="match status" value="1"/>
</dbReference>
<dbReference type="STRING" id="392015.SAMN05421543_11793"/>
<dbReference type="InterPro" id="IPR016181">
    <property type="entry name" value="Acyl_CoA_acyltransferase"/>
</dbReference>